<sequence>MKKFDTKKLLLLLVVFICSYAYTQVSSPVSLQKRLSLKPWQKLPAYNATFNGTLKTKANTAPAASVSDGVDVRIFPSSNVQAEVIIAINKTNPLNLLASANTLLGPLSYSQGYYSSHDGGATWTGADALQNIQAGKIDGDPSVAFSADGTAFLTTIAAGAFGTAGYWFQKSTDGGVNWSAGVKGNSSINFDKEMITSDNTASSPFANNFYCTWTDFNSGNGAVAFNRSVDKGVTFSSKIQLRSGAVGFGQGCNVQTGPNGEVYVCWADHTTVVSPYEADGMGFAKSVDGGVTFTPASVIFPYAGIRVDNTSSRYNFTRVNDFPSMAVDKSRTIRKGRIYITYPEKNATGNSVIKVRFSDNQGTTWSAAKVISIANAREAFFPWITVDDATGIVWVTYYAFDQATGYSTNTYLAGSQNGIKWVNLKVSDVPHITAPIDNNNFALGYAGDYIGVAANGLKAYPTWMDNRNGTWQVYCSPVTVTTAFASDAEPVASANISANKLLVVNPNPVSSFMHLTLKGTEIISAQLFSQSGKLIKQWQNATTDLAVSEVPNGIYFIKVLGKDGKTYTENMVKK</sequence>
<gene>
    <name evidence="3" type="ORF">FRZ67_03045</name>
</gene>
<organism evidence="3 4">
    <name type="scientific">Panacibacter ginsenosidivorans</name>
    <dbReference type="NCBI Taxonomy" id="1813871"/>
    <lineage>
        <taxon>Bacteria</taxon>
        <taxon>Pseudomonadati</taxon>
        <taxon>Bacteroidota</taxon>
        <taxon>Chitinophagia</taxon>
        <taxon>Chitinophagales</taxon>
        <taxon>Chitinophagaceae</taxon>
        <taxon>Panacibacter</taxon>
    </lineage>
</organism>
<dbReference type="InterPro" id="IPR026444">
    <property type="entry name" value="Secre_tail"/>
</dbReference>
<dbReference type="Proteomes" id="UP000321533">
    <property type="component" value="Chromosome"/>
</dbReference>
<dbReference type="CDD" id="cd15482">
    <property type="entry name" value="Sialidase_non-viral"/>
    <property type="match status" value="1"/>
</dbReference>
<dbReference type="KEGG" id="pgin:FRZ67_03045"/>
<name>A0A5B8V6G6_9BACT</name>
<dbReference type="Pfam" id="PF18962">
    <property type="entry name" value="Por_Secre_tail"/>
    <property type="match status" value="1"/>
</dbReference>
<reference evidence="3 4" key="1">
    <citation type="journal article" date="2016" name="Int. J. Syst. Evol. Microbiol.">
        <title>Panacibacter ginsenosidivorans gen. nov., sp. nov., with ginsenoside converting activity isolated from soil of a ginseng field.</title>
        <authorList>
            <person name="Siddiqi M.Z."/>
            <person name="Muhammad Shafi S."/>
            <person name="Choi K.D."/>
            <person name="Im W.T."/>
        </authorList>
    </citation>
    <scope>NUCLEOTIDE SEQUENCE [LARGE SCALE GENOMIC DNA]</scope>
    <source>
        <strain evidence="3 4">Gsoil1550</strain>
    </source>
</reference>
<evidence type="ECO:0000313" key="3">
    <source>
        <dbReference type="EMBL" id="QEC66331.1"/>
    </source>
</evidence>
<dbReference type="NCBIfam" id="TIGR04183">
    <property type="entry name" value="Por_Secre_tail"/>
    <property type="match status" value="1"/>
</dbReference>
<proteinExistence type="predicted"/>
<dbReference type="OrthoDB" id="9757809at2"/>
<dbReference type="InterPro" id="IPR036278">
    <property type="entry name" value="Sialidase_sf"/>
</dbReference>
<evidence type="ECO:0000259" key="2">
    <source>
        <dbReference type="Pfam" id="PF18962"/>
    </source>
</evidence>
<dbReference type="RefSeq" id="WP_147188131.1">
    <property type="nucleotide sequence ID" value="NZ_CP042435.1"/>
</dbReference>
<keyword evidence="4" id="KW-1185">Reference proteome</keyword>
<evidence type="ECO:0000256" key="1">
    <source>
        <dbReference type="SAM" id="SignalP"/>
    </source>
</evidence>
<dbReference type="AlphaFoldDB" id="A0A5B8V6G6"/>
<dbReference type="SUPFAM" id="SSF50939">
    <property type="entry name" value="Sialidases"/>
    <property type="match status" value="2"/>
</dbReference>
<accession>A0A5B8V6G6</accession>
<protein>
    <submittedName>
        <fullName evidence="3">T9SS type A sorting domain-containing protein</fullName>
    </submittedName>
</protein>
<dbReference type="InterPro" id="IPR015943">
    <property type="entry name" value="WD40/YVTN_repeat-like_dom_sf"/>
</dbReference>
<dbReference type="Gene3D" id="2.120.10.10">
    <property type="match status" value="1"/>
</dbReference>
<dbReference type="Gene3D" id="2.130.10.10">
    <property type="entry name" value="YVTN repeat-like/Quinoprotein amine dehydrogenase"/>
    <property type="match status" value="1"/>
</dbReference>
<feature type="domain" description="Secretion system C-terminal sorting" evidence="2">
    <location>
        <begin position="505"/>
        <end position="567"/>
    </location>
</feature>
<evidence type="ECO:0000313" key="4">
    <source>
        <dbReference type="Proteomes" id="UP000321533"/>
    </source>
</evidence>
<feature type="chain" id="PRO_5022786740" evidence="1">
    <location>
        <begin position="24"/>
        <end position="574"/>
    </location>
</feature>
<keyword evidence="1" id="KW-0732">Signal</keyword>
<dbReference type="EMBL" id="CP042435">
    <property type="protein sequence ID" value="QEC66331.1"/>
    <property type="molecule type" value="Genomic_DNA"/>
</dbReference>
<feature type="signal peptide" evidence="1">
    <location>
        <begin position="1"/>
        <end position="23"/>
    </location>
</feature>